<accession>U7QDH1</accession>
<reference evidence="1 2" key="1">
    <citation type="journal article" date="2013" name="Front. Microbiol.">
        <title>Comparative genomic analyses of the cyanobacterium, Lyngbya aestuarii BL J, a powerful hydrogen producer.</title>
        <authorList>
            <person name="Kothari A."/>
            <person name="Vaughn M."/>
            <person name="Garcia-Pichel F."/>
        </authorList>
    </citation>
    <scope>NUCLEOTIDE SEQUENCE [LARGE SCALE GENOMIC DNA]</scope>
    <source>
        <strain evidence="1 2">BL J</strain>
    </source>
</reference>
<keyword evidence="2" id="KW-1185">Reference proteome</keyword>
<evidence type="ECO:0000313" key="2">
    <source>
        <dbReference type="Proteomes" id="UP000017127"/>
    </source>
</evidence>
<comment type="caution">
    <text evidence="1">The sequence shown here is derived from an EMBL/GenBank/DDBJ whole genome shotgun (WGS) entry which is preliminary data.</text>
</comment>
<dbReference type="AlphaFoldDB" id="U7QDH1"/>
<dbReference type="EMBL" id="AUZM01000081">
    <property type="protein sequence ID" value="ERT04781.1"/>
    <property type="molecule type" value="Genomic_DNA"/>
</dbReference>
<name>U7QDH1_9CYAN</name>
<organism evidence="1 2">
    <name type="scientific">Lyngbya aestuarii BL J</name>
    <dbReference type="NCBI Taxonomy" id="1348334"/>
    <lineage>
        <taxon>Bacteria</taxon>
        <taxon>Bacillati</taxon>
        <taxon>Cyanobacteriota</taxon>
        <taxon>Cyanophyceae</taxon>
        <taxon>Oscillatoriophycideae</taxon>
        <taxon>Oscillatoriales</taxon>
        <taxon>Microcoleaceae</taxon>
        <taxon>Lyngbya</taxon>
    </lineage>
</organism>
<sequence length="46" mass="5197">MTHFRQGTGNRQKAILQEARVNGEWARVFLVASFLLNSPDTQLPTP</sequence>
<protein>
    <submittedName>
        <fullName evidence="1">Uncharacterized protein</fullName>
    </submittedName>
</protein>
<dbReference type="Proteomes" id="UP000017127">
    <property type="component" value="Unassembled WGS sequence"/>
</dbReference>
<proteinExistence type="predicted"/>
<gene>
    <name evidence="1" type="ORF">M595_5278</name>
</gene>
<evidence type="ECO:0000313" key="1">
    <source>
        <dbReference type="EMBL" id="ERT04781.1"/>
    </source>
</evidence>